<sequence length="232" mass="25426">MRFACSIFLALPLLAAADGPFDQYKAQFQNFLNSFGAKTPTAPSEEKTDSTSSTAGTQAEVGALTVHSLTLEGWNETLYRPVVPGATNPVEWWVLISGRNKTCFGHCEKIETAFNESATSFATVPNAPHLGYLNCDDQPTLLDLHAEGNKDSFNAYEGKWFHPYNGILAQNGLSIPFGYFFMYFNMIPSWAMMLAVSFVSRTFMNRRMDNMTGRQRAGAPGAPGAPPGEARS</sequence>
<feature type="chain" id="PRO_5042229961" description="Peptidyl-tRNA hydrolase" evidence="3">
    <location>
        <begin position="18"/>
        <end position="232"/>
    </location>
</feature>
<evidence type="ECO:0000256" key="2">
    <source>
        <dbReference type="SAM" id="Phobius"/>
    </source>
</evidence>
<dbReference type="Proteomes" id="UP001217918">
    <property type="component" value="Unassembled WGS sequence"/>
</dbReference>
<keyword evidence="2" id="KW-0812">Transmembrane</keyword>
<accession>A0AAD9HVL5</accession>
<keyword evidence="5" id="KW-1185">Reference proteome</keyword>
<proteinExistence type="predicted"/>
<dbReference type="AlphaFoldDB" id="A0AAD9HVL5"/>
<reference evidence="4" key="1">
    <citation type="journal article" date="2023" name="Mol. Plant Microbe Interact.">
        <title>Elucidating the Obligate Nature and Biological Capacity of an Invasive Fungal Corn Pathogen.</title>
        <authorList>
            <person name="MacCready J.S."/>
            <person name="Roggenkamp E.M."/>
            <person name="Gdanetz K."/>
            <person name="Chilvers M.I."/>
        </authorList>
    </citation>
    <scope>NUCLEOTIDE SEQUENCE</scope>
    <source>
        <strain evidence="4">PM02</strain>
    </source>
</reference>
<name>A0AAD9HVL5_9PEZI</name>
<feature type="signal peptide" evidence="3">
    <location>
        <begin position="1"/>
        <end position="17"/>
    </location>
</feature>
<feature type="region of interest" description="Disordered" evidence="1">
    <location>
        <begin position="212"/>
        <end position="232"/>
    </location>
</feature>
<keyword evidence="3" id="KW-0732">Signal</keyword>
<gene>
    <name evidence="4" type="ORF">P8C59_000271</name>
</gene>
<keyword evidence="2" id="KW-1133">Transmembrane helix</keyword>
<evidence type="ECO:0000256" key="3">
    <source>
        <dbReference type="SAM" id="SignalP"/>
    </source>
</evidence>
<evidence type="ECO:0000313" key="5">
    <source>
        <dbReference type="Proteomes" id="UP001217918"/>
    </source>
</evidence>
<evidence type="ECO:0000256" key="1">
    <source>
        <dbReference type="SAM" id="MobiDB-lite"/>
    </source>
</evidence>
<comment type="caution">
    <text evidence="4">The sequence shown here is derived from an EMBL/GenBank/DDBJ whole genome shotgun (WGS) entry which is preliminary data.</text>
</comment>
<protein>
    <recommendedName>
        <fullName evidence="6">Peptidyl-tRNA hydrolase</fullName>
    </recommendedName>
</protein>
<evidence type="ECO:0000313" key="4">
    <source>
        <dbReference type="EMBL" id="KAK2066448.1"/>
    </source>
</evidence>
<dbReference type="EMBL" id="JAQQPM010000001">
    <property type="protein sequence ID" value="KAK2066448.1"/>
    <property type="molecule type" value="Genomic_DNA"/>
</dbReference>
<evidence type="ECO:0008006" key="6">
    <source>
        <dbReference type="Google" id="ProtNLM"/>
    </source>
</evidence>
<keyword evidence="2" id="KW-0472">Membrane</keyword>
<feature type="transmembrane region" description="Helical" evidence="2">
    <location>
        <begin position="177"/>
        <end position="199"/>
    </location>
</feature>
<organism evidence="4 5">
    <name type="scientific">Phyllachora maydis</name>
    <dbReference type="NCBI Taxonomy" id="1825666"/>
    <lineage>
        <taxon>Eukaryota</taxon>
        <taxon>Fungi</taxon>
        <taxon>Dikarya</taxon>
        <taxon>Ascomycota</taxon>
        <taxon>Pezizomycotina</taxon>
        <taxon>Sordariomycetes</taxon>
        <taxon>Sordariomycetidae</taxon>
        <taxon>Phyllachorales</taxon>
        <taxon>Phyllachoraceae</taxon>
        <taxon>Phyllachora</taxon>
    </lineage>
</organism>